<dbReference type="InterPro" id="IPR007312">
    <property type="entry name" value="Phosphoesterase"/>
</dbReference>
<dbReference type="Pfam" id="PF05506">
    <property type="entry name" value="PLipase_C_C"/>
    <property type="match status" value="2"/>
</dbReference>
<dbReference type="InterPro" id="IPR017767">
    <property type="entry name" value="PC-PLC"/>
</dbReference>
<keyword evidence="6" id="KW-1185">Reference proteome</keyword>
<accession>A0AAP2DHY0</accession>
<evidence type="ECO:0000259" key="4">
    <source>
        <dbReference type="Pfam" id="PF05506"/>
    </source>
</evidence>
<dbReference type="PANTHER" id="PTHR31956:SF1">
    <property type="entry name" value="NON-SPECIFIC PHOSPHOLIPASE C1"/>
    <property type="match status" value="1"/>
</dbReference>
<dbReference type="GO" id="GO:0034480">
    <property type="term" value="F:phosphatidylcholine phospholipase C activity"/>
    <property type="evidence" value="ECO:0007669"/>
    <property type="project" value="UniProtKB-EC"/>
</dbReference>
<dbReference type="NCBIfam" id="TIGR01409">
    <property type="entry name" value="TAT_signal_seq"/>
    <property type="match status" value="1"/>
</dbReference>
<evidence type="ECO:0000256" key="2">
    <source>
        <dbReference type="ARBA" id="ARBA00012018"/>
    </source>
</evidence>
<feature type="domain" description="Bacterial phospholipase C C-terminal" evidence="4">
    <location>
        <begin position="733"/>
        <end position="815"/>
    </location>
</feature>
<protein>
    <recommendedName>
        <fullName evidence="2">phospholipase C</fullName>
        <ecNumber evidence="2">3.1.4.3</ecNumber>
    </recommendedName>
</protein>
<dbReference type="GO" id="GO:0016042">
    <property type="term" value="P:lipid catabolic process"/>
    <property type="evidence" value="ECO:0007669"/>
    <property type="project" value="InterPro"/>
</dbReference>
<dbReference type="InterPro" id="IPR006311">
    <property type="entry name" value="TAT_signal"/>
</dbReference>
<gene>
    <name evidence="5" type="ORF">KK083_02415</name>
</gene>
<proteinExistence type="inferred from homology"/>
<dbReference type="InterPro" id="IPR008475">
    <property type="entry name" value="PLipase_C_C"/>
</dbReference>
<comment type="similarity">
    <text evidence="1">Belongs to the bacterial phospholipase C family.</text>
</comment>
<dbReference type="PROSITE" id="PS51318">
    <property type="entry name" value="TAT"/>
    <property type="match status" value="1"/>
</dbReference>
<dbReference type="EC" id="3.1.4.3" evidence="2"/>
<sequence length="829" mass="93737">MDSRRDFLKKAALLSGAAGVGSILPPSIQRAFAIDPEKGTTYLDAEHVVILMQENRSFDHCYGALRGVRGFNDPRAIRLPNLNPVWLQTNAKGETYTPFRLNIKDTNATWMGSLPHGWTDQVDARNGGKYDQWLIAKKAGRKEYSHMPLTLGYYNREDLPFYYSLADAFTVCDQNFCSSLTGTTPNRLYLWTGTIREDVASQARVRNEELDYDVPAQWKTFPERLEENNISWKIYQNELSVGVGLEGEEDAWLANFTDNPIEWFSQYHVKFHAPYMAWLPKKIEWLKREIAAAEEKLGTLPENGEEFLRLKRRLERGRKELEISLEDQKLYTPENFAKLSAREKSLHAKAFTTNVNDPDYHKLTTLKYRDGNTEREMKVPKGDVLHQFREDVKNGKLPMVSWLVAPENFSDHPGAPWYGAWYLSEAMDILTQNPEVWKKTIFILCYDENDGYFDHVPPFVPPVPGKPETGSTSKSIDTAIEYVSLEQDLKRKPLNQARESSIGLGYRVPLVIASPWSRGGSVCSQVFDHTSILQFLEKFVSHKAGKKIEETNISAWRRAVCGDLTSVFKPYNGEKIALPEPVQKDFVESIHKAQFMKEPSDFRALTPDEIADARRTPAASPIGRQEKGTRVSCALPYELYATGKVNDDKKNFSIALEARKETFGARAAGSPFQVYAWGKEWNTRSYAVAAGDAITDQWPLSDFENGNYHFQVYGPNGFFREFKGNIGDPVIVTCEYERSKKQLTGNVRLTLTNKTTKALSVEIADNAYKLPAQSKQIAASASATVVLDLSKSFGWYDIAVRIPGNDLFESRFAGRVETGKEGVSDPAMG</sequence>
<organism evidence="5 6">
    <name type="scientific">Chryseosolibacter histidini</name>
    <dbReference type="NCBI Taxonomy" id="2782349"/>
    <lineage>
        <taxon>Bacteria</taxon>
        <taxon>Pseudomonadati</taxon>
        <taxon>Bacteroidota</taxon>
        <taxon>Cytophagia</taxon>
        <taxon>Cytophagales</taxon>
        <taxon>Chryseotaleaceae</taxon>
        <taxon>Chryseosolibacter</taxon>
    </lineage>
</organism>
<dbReference type="Pfam" id="PF04185">
    <property type="entry name" value="Phosphoesterase"/>
    <property type="match status" value="2"/>
</dbReference>
<evidence type="ECO:0000313" key="6">
    <source>
        <dbReference type="Proteomes" id="UP001319200"/>
    </source>
</evidence>
<dbReference type="NCBIfam" id="TIGR03396">
    <property type="entry name" value="PC_PLC"/>
    <property type="match status" value="1"/>
</dbReference>
<dbReference type="InterPro" id="IPR019546">
    <property type="entry name" value="TAT_signal_bac_arc"/>
</dbReference>
<dbReference type="Gene3D" id="3.40.720.10">
    <property type="entry name" value="Alkaline Phosphatase, subunit A"/>
    <property type="match status" value="2"/>
</dbReference>
<feature type="domain" description="Bacterial phospholipase C C-terminal" evidence="4">
    <location>
        <begin position="632"/>
        <end position="725"/>
    </location>
</feature>
<keyword evidence="3" id="KW-0378">Hydrolase</keyword>
<evidence type="ECO:0000256" key="3">
    <source>
        <dbReference type="ARBA" id="ARBA00022801"/>
    </source>
</evidence>
<evidence type="ECO:0000256" key="1">
    <source>
        <dbReference type="ARBA" id="ARBA00009717"/>
    </source>
</evidence>
<reference evidence="5 6" key="1">
    <citation type="submission" date="2021-05" db="EMBL/GenBank/DDBJ databases">
        <title>A Polyphasic approach of four new species of the genus Ohtaekwangia: Ohtaekwangia histidinii sp. nov., Ohtaekwangia cretensis sp. nov., Ohtaekwangia indiensis sp. nov., Ohtaekwangia reichenbachii sp. nov. from diverse environment.</title>
        <authorList>
            <person name="Octaviana S."/>
        </authorList>
    </citation>
    <scope>NUCLEOTIDE SEQUENCE [LARGE SCALE GENOMIC DNA]</scope>
    <source>
        <strain evidence="5 6">PWU4</strain>
    </source>
</reference>
<dbReference type="EMBL" id="JAHESF010000002">
    <property type="protein sequence ID" value="MBT1695713.1"/>
    <property type="molecule type" value="Genomic_DNA"/>
</dbReference>
<evidence type="ECO:0000313" key="5">
    <source>
        <dbReference type="EMBL" id="MBT1695713.1"/>
    </source>
</evidence>
<comment type="caution">
    <text evidence="5">The sequence shown here is derived from an EMBL/GenBank/DDBJ whole genome shotgun (WGS) entry which is preliminary data.</text>
</comment>
<dbReference type="AlphaFoldDB" id="A0AAP2DHY0"/>
<dbReference type="RefSeq" id="WP_254160335.1">
    <property type="nucleotide sequence ID" value="NZ_JAHESF010000002.1"/>
</dbReference>
<dbReference type="Proteomes" id="UP001319200">
    <property type="component" value="Unassembled WGS sequence"/>
</dbReference>
<dbReference type="InterPro" id="IPR017850">
    <property type="entry name" value="Alkaline_phosphatase_core_sf"/>
</dbReference>
<dbReference type="PANTHER" id="PTHR31956">
    <property type="entry name" value="NON-SPECIFIC PHOSPHOLIPASE C4-RELATED"/>
    <property type="match status" value="1"/>
</dbReference>
<name>A0AAP2DHY0_9BACT</name>